<dbReference type="SUPFAM" id="SSF51182">
    <property type="entry name" value="RmlC-like cupins"/>
    <property type="match status" value="1"/>
</dbReference>
<feature type="domain" description="Cupin type-2" evidence="1">
    <location>
        <begin position="38"/>
        <end position="102"/>
    </location>
</feature>
<dbReference type="InterPro" id="IPR011051">
    <property type="entry name" value="RmlC_Cupin_sf"/>
</dbReference>
<evidence type="ECO:0000259" key="1">
    <source>
        <dbReference type="Pfam" id="PF07883"/>
    </source>
</evidence>
<accession>A0ABM7LMA0</accession>
<protein>
    <recommendedName>
        <fullName evidence="1">Cupin type-2 domain-containing protein</fullName>
    </recommendedName>
</protein>
<dbReference type="Pfam" id="PF07883">
    <property type="entry name" value="Cupin_2"/>
    <property type="match status" value="1"/>
</dbReference>
<dbReference type="InterPro" id="IPR013096">
    <property type="entry name" value="Cupin_2"/>
</dbReference>
<reference evidence="2 3" key="1">
    <citation type="submission" date="2020-08" db="EMBL/GenBank/DDBJ databases">
        <title>Whole genome shotgun sequence of Actinoplanes ianthinogenes NBRC 13996.</title>
        <authorList>
            <person name="Komaki H."/>
            <person name="Tamura T."/>
        </authorList>
    </citation>
    <scope>NUCLEOTIDE SEQUENCE [LARGE SCALE GENOMIC DNA]</scope>
    <source>
        <strain evidence="2 3">NBRC 13996</strain>
    </source>
</reference>
<dbReference type="RefSeq" id="WP_189331192.1">
    <property type="nucleotide sequence ID" value="NZ_AP023356.1"/>
</dbReference>
<dbReference type="Gene3D" id="2.60.120.10">
    <property type="entry name" value="Jelly Rolls"/>
    <property type="match status" value="1"/>
</dbReference>
<name>A0ABM7LMA0_9ACTN</name>
<dbReference type="InterPro" id="IPR014710">
    <property type="entry name" value="RmlC-like_jellyroll"/>
</dbReference>
<evidence type="ECO:0000313" key="2">
    <source>
        <dbReference type="EMBL" id="BCJ40386.1"/>
    </source>
</evidence>
<dbReference type="EMBL" id="AP023356">
    <property type="protein sequence ID" value="BCJ40386.1"/>
    <property type="molecule type" value="Genomic_DNA"/>
</dbReference>
<sequence length="110" mass="11088">MEIIHPEPATLRPISAHGSVGLTAQALLRAETTAVTVLRVAPGGEIGDHPARGDQTLLITEGSGQVRSGAGPWHDVTAGDAVRWAAGESHTTRSAAGLTAVAIEVSGHGG</sequence>
<keyword evidence="3" id="KW-1185">Reference proteome</keyword>
<organism evidence="2 3">
    <name type="scientific">Actinoplanes ianthinogenes</name>
    <dbReference type="NCBI Taxonomy" id="122358"/>
    <lineage>
        <taxon>Bacteria</taxon>
        <taxon>Bacillati</taxon>
        <taxon>Actinomycetota</taxon>
        <taxon>Actinomycetes</taxon>
        <taxon>Micromonosporales</taxon>
        <taxon>Micromonosporaceae</taxon>
        <taxon>Actinoplanes</taxon>
    </lineage>
</organism>
<gene>
    <name evidence="2" type="ORF">Aiant_10430</name>
</gene>
<proteinExistence type="predicted"/>
<dbReference type="Proteomes" id="UP000676967">
    <property type="component" value="Chromosome"/>
</dbReference>
<evidence type="ECO:0000313" key="3">
    <source>
        <dbReference type="Proteomes" id="UP000676967"/>
    </source>
</evidence>